<accession>A0A9P4NIY5</accession>
<evidence type="ECO:0000256" key="1">
    <source>
        <dbReference type="SAM" id="MobiDB-lite"/>
    </source>
</evidence>
<feature type="compositionally biased region" description="Pro residues" evidence="1">
    <location>
        <begin position="57"/>
        <end position="76"/>
    </location>
</feature>
<feature type="compositionally biased region" description="Basic and acidic residues" evidence="1">
    <location>
        <begin position="42"/>
        <end position="55"/>
    </location>
</feature>
<reference evidence="2" key="1">
    <citation type="journal article" date="2020" name="Stud. Mycol.">
        <title>101 Dothideomycetes genomes: a test case for predicting lifestyles and emergence of pathogens.</title>
        <authorList>
            <person name="Haridas S."/>
            <person name="Albert R."/>
            <person name="Binder M."/>
            <person name="Bloem J."/>
            <person name="Labutti K."/>
            <person name="Salamov A."/>
            <person name="Andreopoulos B."/>
            <person name="Baker S."/>
            <person name="Barry K."/>
            <person name="Bills G."/>
            <person name="Bluhm B."/>
            <person name="Cannon C."/>
            <person name="Castanera R."/>
            <person name="Culley D."/>
            <person name="Daum C."/>
            <person name="Ezra D."/>
            <person name="Gonzalez J."/>
            <person name="Henrissat B."/>
            <person name="Kuo A."/>
            <person name="Liang C."/>
            <person name="Lipzen A."/>
            <person name="Lutzoni F."/>
            <person name="Magnuson J."/>
            <person name="Mondo S."/>
            <person name="Nolan M."/>
            <person name="Ohm R."/>
            <person name="Pangilinan J."/>
            <person name="Park H.-J."/>
            <person name="Ramirez L."/>
            <person name="Alfaro M."/>
            <person name="Sun H."/>
            <person name="Tritt A."/>
            <person name="Yoshinaga Y."/>
            <person name="Zwiers L.-H."/>
            <person name="Turgeon B."/>
            <person name="Goodwin S."/>
            <person name="Spatafora J."/>
            <person name="Crous P."/>
            <person name="Grigoriev I."/>
        </authorList>
    </citation>
    <scope>NUCLEOTIDE SEQUENCE</scope>
    <source>
        <strain evidence="2">CBS 130266</strain>
    </source>
</reference>
<dbReference type="Proteomes" id="UP000800235">
    <property type="component" value="Unassembled WGS sequence"/>
</dbReference>
<protein>
    <submittedName>
        <fullName evidence="2">Uncharacterized protein</fullName>
    </submittedName>
</protein>
<proteinExistence type="predicted"/>
<evidence type="ECO:0000313" key="2">
    <source>
        <dbReference type="EMBL" id="KAF2422869.1"/>
    </source>
</evidence>
<dbReference type="EMBL" id="MU007087">
    <property type="protein sequence ID" value="KAF2422869.1"/>
    <property type="molecule type" value="Genomic_DNA"/>
</dbReference>
<keyword evidence="3" id="KW-1185">Reference proteome</keyword>
<evidence type="ECO:0000313" key="3">
    <source>
        <dbReference type="Proteomes" id="UP000800235"/>
    </source>
</evidence>
<sequence length="96" mass="9941">MGNSSKPSQPTFRALGSASKAIMGGGPIQVTAEHNAAGAKKVPRDEPSGRVHRDAPPSTPAAPLPPPPPPPPPPSTPSRQRGSIAAWLRRVFGRRA</sequence>
<comment type="caution">
    <text evidence="2">The sequence shown here is derived from an EMBL/GenBank/DDBJ whole genome shotgun (WGS) entry which is preliminary data.</text>
</comment>
<gene>
    <name evidence="2" type="ORF">EJ08DRAFT_701483</name>
</gene>
<name>A0A9P4NIY5_9PEZI</name>
<feature type="compositionally biased region" description="Polar residues" evidence="1">
    <location>
        <begin position="1"/>
        <end position="11"/>
    </location>
</feature>
<dbReference type="AlphaFoldDB" id="A0A9P4NIY5"/>
<organism evidence="2 3">
    <name type="scientific">Tothia fuscella</name>
    <dbReference type="NCBI Taxonomy" id="1048955"/>
    <lineage>
        <taxon>Eukaryota</taxon>
        <taxon>Fungi</taxon>
        <taxon>Dikarya</taxon>
        <taxon>Ascomycota</taxon>
        <taxon>Pezizomycotina</taxon>
        <taxon>Dothideomycetes</taxon>
        <taxon>Pleosporomycetidae</taxon>
        <taxon>Venturiales</taxon>
        <taxon>Cylindrosympodiaceae</taxon>
        <taxon>Tothia</taxon>
    </lineage>
</organism>
<feature type="region of interest" description="Disordered" evidence="1">
    <location>
        <begin position="1"/>
        <end position="84"/>
    </location>
</feature>